<gene>
    <name evidence="2" type="ORF">PAP_03005</name>
</gene>
<dbReference type="Proteomes" id="UP000027981">
    <property type="component" value="Chromosome"/>
</dbReference>
<dbReference type="KEGG" id="ppac:PAP_03005"/>
<proteinExistence type="predicted"/>
<dbReference type="InterPro" id="IPR036415">
    <property type="entry name" value="Lamin_tail_dom_sf"/>
</dbReference>
<sequence length="176" mass="19321">MKRGKSALEYLFLLAAGLILAGVAYNYLFGITTSYETIFQEISIQIDREFNQTNSTAPKIVISYVHYDAEGWDRLNLNDEYVIIANIGGSEADLGGWMLTDEVNHTYVFPSVMIKPGSLITVHTGKGTNTDKDLYWGRGSPVWNNNGDTAYLYASNGTLADSCSWTGKEGGGISCH</sequence>
<evidence type="ECO:0000259" key="1">
    <source>
        <dbReference type="PROSITE" id="PS51841"/>
    </source>
</evidence>
<reference evidence="3" key="1">
    <citation type="submission" date="2013-06" db="EMBL/GenBank/DDBJ databases">
        <title>Complete Genome Sequence of Hyperthermophilic Palaeococcus pacificus DY20341T, Isolated from a Deep-Sea Hydrothermal Sediments.</title>
        <authorList>
            <person name="Zeng X."/>
            <person name="Shao Z."/>
        </authorList>
    </citation>
    <scope>NUCLEOTIDE SEQUENCE [LARGE SCALE GENOMIC DNA]</scope>
    <source>
        <strain evidence="3">DY20341</strain>
    </source>
</reference>
<dbReference type="Gene3D" id="2.60.40.1260">
    <property type="entry name" value="Lamin Tail domain"/>
    <property type="match status" value="1"/>
</dbReference>
<name>A0A075LSA6_9EURY</name>
<dbReference type="GeneID" id="24841728"/>
<dbReference type="RefSeq" id="WP_052649042.1">
    <property type="nucleotide sequence ID" value="NZ_CP006019.1"/>
</dbReference>
<dbReference type="Pfam" id="PF00932">
    <property type="entry name" value="LTD"/>
    <property type="match status" value="1"/>
</dbReference>
<dbReference type="HOGENOM" id="CLU_116745_1_0_2"/>
<protein>
    <recommendedName>
        <fullName evidence="1">LTD domain-containing protein</fullName>
    </recommendedName>
</protein>
<accession>A0A075LSA6</accession>
<dbReference type="eggNOG" id="arCOG08231">
    <property type="taxonomic scope" value="Archaea"/>
</dbReference>
<dbReference type="EMBL" id="CP006019">
    <property type="protein sequence ID" value="AIF69021.1"/>
    <property type="molecule type" value="Genomic_DNA"/>
</dbReference>
<dbReference type="PROSITE" id="PS51841">
    <property type="entry name" value="LTD"/>
    <property type="match status" value="1"/>
</dbReference>
<reference evidence="2 3" key="2">
    <citation type="journal article" date="2015" name="Genome Announc.">
        <title>Complete Genome Sequence of Hyperthermophilic Piezophilic Archaeon Palaeococcus pacificus DY20341T, Isolated from Deep-Sea Hydrothermal Sediments.</title>
        <authorList>
            <person name="Zeng X."/>
            <person name="Jebbar M."/>
            <person name="Shao Z."/>
        </authorList>
    </citation>
    <scope>NUCLEOTIDE SEQUENCE [LARGE SCALE GENOMIC DNA]</scope>
    <source>
        <strain evidence="2 3">DY20341</strain>
    </source>
</reference>
<dbReference type="AlphaFoldDB" id="A0A075LSA6"/>
<organism evidence="2 3">
    <name type="scientific">Palaeococcus pacificus DY20341</name>
    <dbReference type="NCBI Taxonomy" id="1343739"/>
    <lineage>
        <taxon>Archaea</taxon>
        <taxon>Methanobacteriati</taxon>
        <taxon>Methanobacteriota</taxon>
        <taxon>Thermococci</taxon>
        <taxon>Thermococcales</taxon>
        <taxon>Thermococcaceae</taxon>
        <taxon>Palaeococcus</taxon>
    </lineage>
</organism>
<dbReference type="InterPro" id="IPR001322">
    <property type="entry name" value="Lamin_tail_dom"/>
</dbReference>
<feature type="domain" description="LTD" evidence="1">
    <location>
        <begin position="48"/>
        <end position="167"/>
    </location>
</feature>
<keyword evidence="3" id="KW-1185">Reference proteome</keyword>
<evidence type="ECO:0000313" key="2">
    <source>
        <dbReference type="EMBL" id="AIF69021.1"/>
    </source>
</evidence>
<dbReference type="SUPFAM" id="SSF74853">
    <property type="entry name" value="Lamin A/C globular tail domain"/>
    <property type="match status" value="1"/>
</dbReference>
<evidence type="ECO:0000313" key="3">
    <source>
        <dbReference type="Proteomes" id="UP000027981"/>
    </source>
</evidence>
<dbReference type="STRING" id="1343739.PAP_03005"/>
<dbReference type="OrthoDB" id="3327at2157"/>